<dbReference type="Proteomes" id="UP000784128">
    <property type="component" value="Unassembled WGS sequence"/>
</dbReference>
<evidence type="ECO:0000313" key="12">
    <source>
        <dbReference type="Proteomes" id="UP000784128"/>
    </source>
</evidence>
<organism evidence="11 12">
    <name type="scientific">Pelotalea chapellei</name>
    <dbReference type="NCBI Taxonomy" id="44671"/>
    <lineage>
        <taxon>Bacteria</taxon>
        <taxon>Pseudomonadati</taxon>
        <taxon>Thermodesulfobacteriota</taxon>
        <taxon>Desulfuromonadia</taxon>
        <taxon>Geobacterales</taxon>
        <taxon>Geobacteraceae</taxon>
        <taxon>Pelotalea</taxon>
    </lineage>
</organism>
<evidence type="ECO:0000256" key="5">
    <source>
        <dbReference type="ARBA" id="ARBA00022777"/>
    </source>
</evidence>
<sequence>MIQTEMSSDNPQRDKMGQILKAAERATNLTRSLLTFSRKQELKLEQFDLNDTIKNVEIFLRRVIGEDIKLIISLKEDNFRVAADKGHIEQVLMNLAANARDVMPEGGIFSISTDVIEMDETFIKMHGYGALGRYVVISVVDTGVGMDETTRQRIFEPFFTTKETGRGTGLGLSIAYGIIQQHNGHIHVYSELGQGTTFKIYLPLMQRDAHSSDVKISLQNQVIPGGRGTILVVDDEASVNDYLKKFLTDLGYVVLLARDGQEAIDIFRAQKDEIDLVLMDVVMPNINGSEAATEIKRLSPKVKIIFTSGYPYDLINEQKLFTESSRILMKPLIPTELAVTLREILAIPN</sequence>
<gene>
    <name evidence="11" type="ORF">KJB30_15115</name>
</gene>
<evidence type="ECO:0000313" key="11">
    <source>
        <dbReference type="EMBL" id="MBT1073122.1"/>
    </source>
</evidence>
<dbReference type="Pfam" id="PF02518">
    <property type="entry name" value="HATPase_c"/>
    <property type="match status" value="1"/>
</dbReference>
<keyword evidence="8" id="KW-0597">Phosphoprotein</keyword>
<evidence type="ECO:0000256" key="2">
    <source>
        <dbReference type="ARBA" id="ARBA00012438"/>
    </source>
</evidence>
<evidence type="ECO:0000256" key="7">
    <source>
        <dbReference type="ARBA" id="ARBA00023012"/>
    </source>
</evidence>
<accession>A0ABS5UBP9</accession>
<keyword evidence="12" id="KW-1185">Reference proteome</keyword>
<reference evidence="11 12" key="1">
    <citation type="submission" date="2021-05" db="EMBL/GenBank/DDBJ databases">
        <title>The draft genome of Geobacter chapellei DSM 13688.</title>
        <authorList>
            <person name="Xu Z."/>
            <person name="Masuda Y."/>
            <person name="Itoh H."/>
            <person name="Senoo K."/>
        </authorList>
    </citation>
    <scope>NUCLEOTIDE SEQUENCE [LARGE SCALE GENOMIC DNA]</scope>
    <source>
        <strain evidence="11 12">DSM 13688</strain>
    </source>
</reference>
<dbReference type="InterPro" id="IPR036890">
    <property type="entry name" value="HATPase_C_sf"/>
</dbReference>
<dbReference type="SMART" id="SM00387">
    <property type="entry name" value="HATPase_c"/>
    <property type="match status" value="1"/>
</dbReference>
<dbReference type="Gene3D" id="3.40.50.2300">
    <property type="match status" value="1"/>
</dbReference>
<protein>
    <recommendedName>
        <fullName evidence="2">histidine kinase</fullName>
        <ecNumber evidence="2">2.7.13.3</ecNumber>
    </recommendedName>
</protein>
<keyword evidence="4" id="KW-0547">Nucleotide-binding</keyword>
<dbReference type="SUPFAM" id="SSF55874">
    <property type="entry name" value="ATPase domain of HSP90 chaperone/DNA topoisomerase II/histidine kinase"/>
    <property type="match status" value="1"/>
</dbReference>
<keyword evidence="5" id="KW-0418">Kinase</keyword>
<keyword evidence="7" id="KW-0902">Two-component regulatory system</keyword>
<dbReference type="InterPro" id="IPR004358">
    <property type="entry name" value="Sig_transdc_His_kin-like_C"/>
</dbReference>
<dbReference type="InterPro" id="IPR003594">
    <property type="entry name" value="HATPase_dom"/>
</dbReference>
<dbReference type="PROSITE" id="PS50110">
    <property type="entry name" value="RESPONSE_REGULATORY"/>
    <property type="match status" value="1"/>
</dbReference>
<dbReference type="EMBL" id="JAHDYS010000017">
    <property type="protein sequence ID" value="MBT1073122.1"/>
    <property type="molecule type" value="Genomic_DNA"/>
</dbReference>
<dbReference type="InterPro" id="IPR001789">
    <property type="entry name" value="Sig_transdc_resp-reg_receiver"/>
</dbReference>
<evidence type="ECO:0000256" key="8">
    <source>
        <dbReference type="PROSITE-ProRule" id="PRU00169"/>
    </source>
</evidence>
<dbReference type="InterPro" id="IPR011006">
    <property type="entry name" value="CheY-like_superfamily"/>
</dbReference>
<dbReference type="SUPFAM" id="SSF52172">
    <property type="entry name" value="CheY-like"/>
    <property type="match status" value="1"/>
</dbReference>
<proteinExistence type="predicted"/>
<name>A0ABS5UBP9_9BACT</name>
<dbReference type="PANTHER" id="PTHR43065:SF46">
    <property type="entry name" value="C4-DICARBOXYLATE TRANSPORT SENSOR PROTEIN DCTB"/>
    <property type="match status" value="1"/>
</dbReference>
<evidence type="ECO:0000256" key="1">
    <source>
        <dbReference type="ARBA" id="ARBA00000085"/>
    </source>
</evidence>
<feature type="domain" description="Histidine kinase" evidence="9">
    <location>
        <begin position="1"/>
        <end position="206"/>
    </location>
</feature>
<dbReference type="PANTHER" id="PTHR43065">
    <property type="entry name" value="SENSOR HISTIDINE KINASE"/>
    <property type="match status" value="1"/>
</dbReference>
<evidence type="ECO:0000256" key="6">
    <source>
        <dbReference type="ARBA" id="ARBA00022840"/>
    </source>
</evidence>
<dbReference type="RefSeq" id="WP_214300845.1">
    <property type="nucleotide sequence ID" value="NZ_JAHDYS010000017.1"/>
</dbReference>
<keyword evidence="6" id="KW-0067">ATP-binding</keyword>
<dbReference type="PRINTS" id="PR00344">
    <property type="entry name" value="BCTRLSENSOR"/>
</dbReference>
<evidence type="ECO:0000259" key="9">
    <source>
        <dbReference type="PROSITE" id="PS50109"/>
    </source>
</evidence>
<dbReference type="InterPro" id="IPR005467">
    <property type="entry name" value="His_kinase_dom"/>
</dbReference>
<dbReference type="PROSITE" id="PS50109">
    <property type="entry name" value="HIS_KIN"/>
    <property type="match status" value="1"/>
</dbReference>
<evidence type="ECO:0000256" key="4">
    <source>
        <dbReference type="ARBA" id="ARBA00022741"/>
    </source>
</evidence>
<dbReference type="Gene3D" id="3.30.565.10">
    <property type="entry name" value="Histidine kinase-like ATPase, C-terminal domain"/>
    <property type="match status" value="1"/>
</dbReference>
<keyword evidence="3" id="KW-0808">Transferase</keyword>
<evidence type="ECO:0000256" key="3">
    <source>
        <dbReference type="ARBA" id="ARBA00022679"/>
    </source>
</evidence>
<dbReference type="EC" id="2.7.13.3" evidence="2"/>
<feature type="domain" description="Response regulatory" evidence="10">
    <location>
        <begin position="229"/>
        <end position="345"/>
    </location>
</feature>
<evidence type="ECO:0000259" key="10">
    <source>
        <dbReference type="PROSITE" id="PS50110"/>
    </source>
</evidence>
<dbReference type="SMART" id="SM00448">
    <property type="entry name" value="REC"/>
    <property type="match status" value="1"/>
</dbReference>
<feature type="modified residue" description="4-aspartylphosphate" evidence="8">
    <location>
        <position position="280"/>
    </location>
</feature>
<dbReference type="Pfam" id="PF00072">
    <property type="entry name" value="Response_reg"/>
    <property type="match status" value="1"/>
</dbReference>
<comment type="caution">
    <text evidence="11">The sequence shown here is derived from an EMBL/GenBank/DDBJ whole genome shotgun (WGS) entry which is preliminary data.</text>
</comment>
<comment type="catalytic activity">
    <reaction evidence="1">
        <text>ATP + protein L-histidine = ADP + protein N-phospho-L-histidine.</text>
        <dbReference type="EC" id="2.7.13.3"/>
    </reaction>
</comment>